<evidence type="ECO:0000256" key="8">
    <source>
        <dbReference type="ARBA" id="ARBA00022842"/>
    </source>
</evidence>
<keyword evidence="10" id="KW-0472">Membrane</keyword>
<dbReference type="InterPro" id="IPR003374">
    <property type="entry name" value="ApbE-like_sf"/>
</dbReference>
<comment type="caution">
    <text evidence="12">The sequence shown here is derived from an EMBL/GenBank/DDBJ whole genome shotgun (WGS) entry which is preliminary data.</text>
</comment>
<dbReference type="EC" id="2.7.1.180" evidence="2 10"/>
<dbReference type="InterPro" id="IPR024932">
    <property type="entry name" value="ApbE"/>
</dbReference>
<evidence type="ECO:0000256" key="5">
    <source>
        <dbReference type="ARBA" id="ARBA00022679"/>
    </source>
</evidence>
<proteinExistence type="inferred from homology"/>
<evidence type="ECO:0000256" key="3">
    <source>
        <dbReference type="ARBA" id="ARBA00016337"/>
    </source>
</evidence>
<dbReference type="Pfam" id="PF02424">
    <property type="entry name" value="ApbE"/>
    <property type="match status" value="1"/>
</dbReference>
<comment type="subcellular location">
    <subcellularLocation>
        <location evidence="10">Cell inner membrane</location>
        <topology evidence="10">Lipid-anchor</topology>
        <orientation evidence="10">Periplasmic side</orientation>
    </subcellularLocation>
</comment>
<reference evidence="12" key="1">
    <citation type="submission" date="2022-11" db="EMBL/GenBank/DDBJ databases">
        <title>Minimal conservation of predation-associated metabolite biosynthetic gene clusters underscores biosynthetic potential of Myxococcota including descriptions for ten novel species: Archangium lansinium sp. nov., Myxococcus landrumus sp. nov., Nannocystis bai.</title>
        <authorList>
            <person name="Ahearne A."/>
            <person name="Stevens C."/>
            <person name="Phillips K."/>
        </authorList>
    </citation>
    <scope>NUCLEOTIDE SEQUENCE</scope>
    <source>
        <strain evidence="12">Na p29</strain>
    </source>
</reference>
<dbReference type="EMBL" id="JAPNKE010000002">
    <property type="protein sequence ID" value="MCY1011502.1"/>
    <property type="molecule type" value="Genomic_DNA"/>
</dbReference>
<evidence type="ECO:0000256" key="4">
    <source>
        <dbReference type="ARBA" id="ARBA00022630"/>
    </source>
</evidence>
<organism evidence="12 13">
    <name type="scientific">Nannocystis pusilla</name>
    <dbReference type="NCBI Taxonomy" id="889268"/>
    <lineage>
        <taxon>Bacteria</taxon>
        <taxon>Pseudomonadati</taxon>
        <taxon>Myxococcota</taxon>
        <taxon>Polyangia</taxon>
        <taxon>Nannocystales</taxon>
        <taxon>Nannocystaceae</taxon>
        <taxon>Nannocystis</taxon>
    </lineage>
</organism>
<name>A0A9X3J0B7_9BACT</name>
<keyword evidence="10" id="KW-0997">Cell inner membrane</keyword>
<dbReference type="SUPFAM" id="SSF143631">
    <property type="entry name" value="ApbE-like"/>
    <property type="match status" value="1"/>
</dbReference>
<evidence type="ECO:0000256" key="10">
    <source>
        <dbReference type="RuleBase" id="RU363002"/>
    </source>
</evidence>
<keyword evidence="4 10" id="KW-0285">Flavoprotein</keyword>
<keyword evidence="10" id="KW-1003">Cell membrane</keyword>
<dbReference type="GO" id="GO:0046872">
    <property type="term" value="F:metal ion binding"/>
    <property type="evidence" value="ECO:0007669"/>
    <property type="project" value="UniProtKB-UniRule"/>
</dbReference>
<comment type="catalytic activity">
    <reaction evidence="9 10">
        <text>L-threonyl-[protein] + FAD = FMN-L-threonyl-[protein] + AMP + H(+)</text>
        <dbReference type="Rhea" id="RHEA:36847"/>
        <dbReference type="Rhea" id="RHEA-COMP:11060"/>
        <dbReference type="Rhea" id="RHEA-COMP:11061"/>
        <dbReference type="ChEBI" id="CHEBI:15378"/>
        <dbReference type="ChEBI" id="CHEBI:30013"/>
        <dbReference type="ChEBI" id="CHEBI:57692"/>
        <dbReference type="ChEBI" id="CHEBI:74257"/>
        <dbReference type="ChEBI" id="CHEBI:456215"/>
        <dbReference type="EC" id="2.7.1.180"/>
    </reaction>
</comment>
<dbReference type="AlphaFoldDB" id="A0A9X3J0B7"/>
<evidence type="ECO:0000256" key="7">
    <source>
        <dbReference type="ARBA" id="ARBA00022827"/>
    </source>
</evidence>
<dbReference type="GO" id="GO:0016740">
    <property type="term" value="F:transferase activity"/>
    <property type="evidence" value="ECO:0007669"/>
    <property type="project" value="UniProtKB-UniRule"/>
</dbReference>
<protein>
    <recommendedName>
        <fullName evidence="3 10">FAD:protein FMN transferase</fullName>
        <ecNumber evidence="2 10">2.7.1.180</ecNumber>
    </recommendedName>
</protein>
<keyword evidence="7 10" id="KW-0274">FAD</keyword>
<comment type="similarity">
    <text evidence="10">Belongs to the ApbE family.</text>
</comment>
<evidence type="ECO:0000256" key="1">
    <source>
        <dbReference type="ARBA" id="ARBA00001946"/>
    </source>
</evidence>
<keyword evidence="10" id="KW-0449">Lipoprotein</keyword>
<dbReference type="GO" id="GO:0005886">
    <property type="term" value="C:plasma membrane"/>
    <property type="evidence" value="ECO:0007669"/>
    <property type="project" value="UniProtKB-SubCell"/>
</dbReference>
<evidence type="ECO:0000256" key="9">
    <source>
        <dbReference type="ARBA" id="ARBA00048540"/>
    </source>
</evidence>
<evidence type="ECO:0000256" key="6">
    <source>
        <dbReference type="ARBA" id="ARBA00022723"/>
    </source>
</evidence>
<keyword evidence="13" id="KW-1185">Reference proteome</keyword>
<dbReference type="Proteomes" id="UP001150924">
    <property type="component" value="Unassembled WGS sequence"/>
</dbReference>
<keyword evidence="6 10" id="KW-0479">Metal-binding</keyword>
<comment type="function">
    <text evidence="10">Flavin transferase that catalyzes the transfer of the FMN moiety of FAD and its covalent binding to the hydroxyl group of a threonine residue in a target flavoprotein.</text>
</comment>
<feature type="compositionally biased region" description="Pro residues" evidence="11">
    <location>
        <begin position="39"/>
        <end position="51"/>
    </location>
</feature>
<evidence type="ECO:0000256" key="11">
    <source>
        <dbReference type="SAM" id="MobiDB-lite"/>
    </source>
</evidence>
<evidence type="ECO:0000313" key="13">
    <source>
        <dbReference type="Proteomes" id="UP001150924"/>
    </source>
</evidence>
<feature type="region of interest" description="Disordered" evidence="11">
    <location>
        <begin position="17"/>
        <end position="56"/>
    </location>
</feature>
<keyword evidence="8 10" id="KW-0460">Magnesium</keyword>
<gene>
    <name evidence="12" type="ORF">OV079_39265</name>
</gene>
<evidence type="ECO:0000256" key="2">
    <source>
        <dbReference type="ARBA" id="ARBA00011955"/>
    </source>
</evidence>
<evidence type="ECO:0000313" key="12">
    <source>
        <dbReference type="EMBL" id="MCY1011502.1"/>
    </source>
</evidence>
<dbReference type="PROSITE" id="PS51257">
    <property type="entry name" value="PROKAR_LIPOPROTEIN"/>
    <property type="match status" value="1"/>
</dbReference>
<dbReference type="Gene3D" id="3.10.520.10">
    <property type="entry name" value="ApbE-like domains"/>
    <property type="match status" value="1"/>
</dbReference>
<accession>A0A9X3J0B7</accession>
<sequence>MTRPALAALAVLLLGCNQPQGTGPNKHVPSDMPAKTAPEPAPAPAPEPEGPPVRKDGTIYAETQQMGTRVSINVHVGERKPAEAGAAIEAAFAEIERIEQIMSEWRPSSELSQLNDGAGGPLRPLSAELFEVLQRSKEIAQATGGAFDPTFYGVGQLWKYDPGSRPPTREAILEKLPLVDWRSIELDATTRSGRLAKPGMKMGLGAIAKGYAVDRASTVLRERGFSDHIVEGGGDTFVSGTKGGKTWMVGIQRPDGPGSVAAIPARDRAVVTSGDYQRFIEFEGVRYSHILDPRTGFPVPEERSLQSITILAPNATEADAYATAVAVLGADAGLEFIQSHPGLDAALITHSGELRVTPELAKILVYPQDKQPAPSQPAPTPPAP</sequence>
<dbReference type="PANTHER" id="PTHR30040">
    <property type="entry name" value="THIAMINE BIOSYNTHESIS LIPOPROTEIN APBE"/>
    <property type="match status" value="1"/>
</dbReference>
<comment type="cofactor">
    <cofactor evidence="1 10">
        <name>Mg(2+)</name>
        <dbReference type="ChEBI" id="CHEBI:18420"/>
    </cofactor>
</comment>
<dbReference type="PANTHER" id="PTHR30040:SF2">
    <property type="entry name" value="FAD:PROTEIN FMN TRANSFERASE"/>
    <property type="match status" value="1"/>
</dbReference>
<dbReference type="RefSeq" id="WP_267774780.1">
    <property type="nucleotide sequence ID" value="NZ_JAPNKE010000002.1"/>
</dbReference>
<keyword evidence="5 10" id="KW-0808">Transferase</keyword>